<organism evidence="2 3">
    <name type="scientific">Arsenicicoccus bolidensis</name>
    <dbReference type="NCBI Taxonomy" id="229480"/>
    <lineage>
        <taxon>Bacteria</taxon>
        <taxon>Bacillati</taxon>
        <taxon>Actinomycetota</taxon>
        <taxon>Actinomycetes</taxon>
        <taxon>Micrococcales</taxon>
        <taxon>Intrasporangiaceae</taxon>
        <taxon>Arsenicicoccus</taxon>
    </lineage>
</organism>
<dbReference type="EMBL" id="JAKRCV010000008">
    <property type="protein sequence ID" value="MCG7321099.1"/>
    <property type="molecule type" value="Genomic_DNA"/>
</dbReference>
<dbReference type="Proteomes" id="UP001521931">
    <property type="component" value="Unassembled WGS sequence"/>
</dbReference>
<evidence type="ECO:0000313" key="2">
    <source>
        <dbReference type="EMBL" id="MCG7321099.1"/>
    </source>
</evidence>
<proteinExistence type="predicted"/>
<feature type="transmembrane region" description="Helical" evidence="1">
    <location>
        <begin position="26"/>
        <end position="46"/>
    </location>
</feature>
<keyword evidence="3" id="KW-1185">Reference proteome</keyword>
<evidence type="ECO:0000256" key="1">
    <source>
        <dbReference type="SAM" id="Phobius"/>
    </source>
</evidence>
<comment type="caution">
    <text evidence="2">The sequence shown here is derived from an EMBL/GenBank/DDBJ whole genome shotgun (WGS) entry which is preliminary data.</text>
</comment>
<keyword evidence="1" id="KW-0812">Transmembrane</keyword>
<gene>
    <name evidence="2" type="ORF">MHL29_04205</name>
</gene>
<evidence type="ECO:0000313" key="3">
    <source>
        <dbReference type="Proteomes" id="UP001521931"/>
    </source>
</evidence>
<keyword evidence="1" id="KW-0472">Membrane</keyword>
<dbReference type="RefSeq" id="WP_239262499.1">
    <property type="nucleotide sequence ID" value="NZ_DAMCTM010000024.1"/>
</dbReference>
<reference evidence="2 3" key="1">
    <citation type="submission" date="2022-02" db="EMBL/GenBank/DDBJ databases">
        <title>Uncovering new skin microbiome diversity through culturing and metagenomics.</title>
        <authorList>
            <person name="Conlan S."/>
            <person name="Deming C."/>
            <person name="Nisc Comparative Sequencing Program N."/>
            <person name="Segre J.A."/>
        </authorList>
    </citation>
    <scope>NUCLEOTIDE SEQUENCE [LARGE SCALE GENOMIC DNA]</scope>
    <source>
        <strain evidence="2 3">ACRQZ</strain>
    </source>
</reference>
<accession>A0ABS9PZZ4</accession>
<name>A0ABS9PZZ4_9MICO</name>
<keyword evidence="1" id="KW-1133">Transmembrane helix</keyword>
<sequence length="74" mass="7663">MTSAALILAEGEHHSEHAMTLPFADFWFGVIALAAFMTLLAITFAFRNTAAKLAPAQGANDASHGSHSAPGSGH</sequence>
<protein>
    <submittedName>
        <fullName evidence="2">Uncharacterized protein</fullName>
    </submittedName>
</protein>